<comment type="PTM">
    <text evidence="5">Methylated by PrmC. Methylation increases the termination efficiency of RF1.</text>
</comment>
<dbReference type="Pfam" id="PF03462">
    <property type="entry name" value="PCRF"/>
    <property type="match status" value="1"/>
</dbReference>
<dbReference type="NCBIfam" id="NF001859">
    <property type="entry name" value="PRK00591.1"/>
    <property type="match status" value="1"/>
</dbReference>
<evidence type="ECO:0000313" key="10">
    <source>
        <dbReference type="Proteomes" id="UP001290861"/>
    </source>
</evidence>
<dbReference type="PANTHER" id="PTHR43804">
    <property type="entry name" value="LD18447P"/>
    <property type="match status" value="1"/>
</dbReference>
<dbReference type="Pfam" id="PF00472">
    <property type="entry name" value="RF-1"/>
    <property type="match status" value="1"/>
</dbReference>
<dbReference type="InterPro" id="IPR004373">
    <property type="entry name" value="RF-1"/>
</dbReference>
<evidence type="ECO:0000256" key="3">
    <source>
        <dbReference type="ARBA" id="ARBA00022481"/>
    </source>
</evidence>
<dbReference type="RefSeq" id="WP_322609543.1">
    <property type="nucleotide sequence ID" value="NZ_JARVCO010000012.1"/>
</dbReference>
<reference evidence="9 10" key="1">
    <citation type="journal article" date="2024" name="Appl. Environ. Microbiol.">
        <title>Pontiella agarivorans sp. nov., a novel marine anaerobic bacterium capable of degrading macroalgal polysaccharides and fixing nitrogen.</title>
        <authorList>
            <person name="Liu N."/>
            <person name="Kivenson V."/>
            <person name="Peng X."/>
            <person name="Cui Z."/>
            <person name="Lankiewicz T.S."/>
            <person name="Gosselin K.M."/>
            <person name="English C.J."/>
            <person name="Blair E.M."/>
            <person name="O'Malley M.A."/>
            <person name="Valentine D.L."/>
        </authorList>
    </citation>
    <scope>NUCLEOTIDE SEQUENCE [LARGE SCALE GENOMIC DNA]</scope>
    <source>
        <strain evidence="9 10">NLcol2</strain>
    </source>
</reference>
<name>A0ABU5N075_9BACT</name>
<evidence type="ECO:0000256" key="2">
    <source>
        <dbReference type="ARBA" id="ARBA00010835"/>
    </source>
</evidence>
<proteinExistence type="inferred from homology"/>
<feature type="compositionally biased region" description="Basic and acidic residues" evidence="7">
    <location>
        <begin position="282"/>
        <end position="309"/>
    </location>
</feature>
<dbReference type="Gene3D" id="6.10.140.1950">
    <property type="match status" value="1"/>
</dbReference>
<keyword evidence="4 5" id="KW-0648">Protein biosynthesis</keyword>
<comment type="caution">
    <text evidence="9">The sequence shown here is derived from an EMBL/GenBank/DDBJ whole genome shotgun (WGS) entry which is preliminary data.</text>
</comment>
<dbReference type="Gene3D" id="3.30.70.1660">
    <property type="match status" value="1"/>
</dbReference>
<evidence type="ECO:0000313" key="9">
    <source>
        <dbReference type="EMBL" id="MDZ8119761.1"/>
    </source>
</evidence>
<dbReference type="InterPro" id="IPR045853">
    <property type="entry name" value="Pep_chain_release_fac_I_sf"/>
</dbReference>
<evidence type="ECO:0000259" key="8">
    <source>
        <dbReference type="PROSITE" id="PS00745"/>
    </source>
</evidence>
<evidence type="ECO:0000256" key="1">
    <source>
        <dbReference type="ARBA" id="ARBA00002986"/>
    </source>
</evidence>
<dbReference type="SUPFAM" id="SSF75620">
    <property type="entry name" value="Release factor"/>
    <property type="match status" value="1"/>
</dbReference>
<evidence type="ECO:0000256" key="4">
    <source>
        <dbReference type="ARBA" id="ARBA00022917"/>
    </source>
</evidence>
<sequence length="360" mass="40751">MVDQAYLDQLQSNVSELETRMSLPEVSSDPKKMQECMREYGHQKKLAECASKVIVLQHSKEESEAILSDAGSDDELKEMAEMELAEISEQLPLAEREMEIALIPPDPTDSRNVIMEIRAGTGGDEAAIFAGDLYRMYTRYFDVRGWKHRVLDVSPSESGGYKEISFSAEGDDVYKTLKHEGGTHRVQRVPQTETQGRVHTSAATVAVLAEVEDVDIEVKTEDLRIDTYRAQGAGGQHVNTTDSAIRITHIPSGVVVQCQDERSQHKNKAAAMKMLRAKLYDDQQRKAAEEQASERKSMVGSGDRSEKIRTYNYPQNRLTDHRINLTLYKLDRIMEGSLDEILTALYEHDIEERIKQQMQK</sequence>
<feature type="region of interest" description="Disordered" evidence="7">
    <location>
        <begin position="282"/>
        <end position="311"/>
    </location>
</feature>
<accession>A0ABU5N075</accession>
<keyword evidence="10" id="KW-1185">Reference proteome</keyword>
<evidence type="ECO:0000256" key="5">
    <source>
        <dbReference type="HAMAP-Rule" id="MF_00093"/>
    </source>
</evidence>
<dbReference type="Gene3D" id="3.30.160.20">
    <property type="match status" value="1"/>
</dbReference>
<protein>
    <recommendedName>
        <fullName evidence="5 6">Peptide chain release factor 1</fullName>
        <shortName evidence="5">RF-1</shortName>
    </recommendedName>
</protein>
<comment type="function">
    <text evidence="1 5">Peptide chain release factor 1 directs the termination of translation in response to the peptide chain termination codons UAG and UAA.</text>
</comment>
<dbReference type="InterPro" id="IPR000352">
    <property type="entry name" value="Pep_chain_release_fac_I"/>
</dbReference>
<keyword evidence="3 5" id="KW-0488">Methylation</keyword>
<dbReference type="InterPro" id="IPR050057">
    <property type="entry name" value="Prokaryotic/Mito_RF"/>
</dbReference>
<dbReference type="SMART" id="SM00937">
    <property type="entry name" value="PCRF"/>
    <property type="match status" value="1"/>
</dbReference>
<dbReference type="HAMAP" id="MF_00093">
    <property type="entry name" value="Rel_fac_1"/>
    <property type="match status" value="1"/>
</dbReference>
<dbReference type="PANTHER" id="PTHR43804:SF7">
    <property type="entry name" value="LD18447P"/>
    <property type="match status" value="1"/>
</dbReference>
<dbReference type="InterPro" id="IPR005139">
    <property type="entry name" value="PCRF"/>
</dbReference>
<comment type="similarity">
    <text evidence="2 5">Belongs to the prokaryotic/mitochondrial release factor family.</text>
</comment>
<evidence type="ECO:0000256" key="6">
    <source>
        <dbReference type="NCBIfam" id="TIGR00019"/>
    </source>
</evidence>
<feature type="modified residue" description="N5-methylglutamine" evidence="5">
    <location>
        <position position="236"/>
    </location>
</feature>
<organism evidence="9 10">
    <name type="scientific">Pontiella agarivorans</name>
    <dbReference type="NCBI Taxonomy" id="3038953"/>
    <lineage>
        <taxon>Bacteria</taxon>
        <taxon>Pseudomonadati</taxon>
        <taxon>Kiritimatiellota</taxon>
        <taxon>Kiritimatiellia</taxon>
        <taxon>Kiritimatiellales</taxon>
        <taxon>Pontiellaceae</taxon>
        <taxon>Pontiella</taxon>
    </lineage>
</organism>
<comment type="subcellular location">
    <subcellularLocation>
        <location evidence="5">Cytoplasm</location>
    </subcellularLocation>
</comment>
<dbReference type="NCBIfam" id="TIGR00019">
    <property type="entry name" value="prfA"/>
    <property type="match status" value="1"/>
</dbReference>
<feature type="domain" description="Prokaryotic-type class I peptide chain release factors" evidence="8">
    <location>
        <begin position="229"/>
        <end position="245"/>
    </location>
</feature>
<dbReference type="EMBL" id="JARVCO010000012">
    <property type="protein sequence ID" value="MDZ8119761.1"/>
    <property type="molecule type" value="Genomic_DNA"/>
</dbReference>
<keyword evidence="5" id="KW-0963">Cytoplasm</keyword>
<dbReference type="Proteomes" id="UP001290861">
    <property type="component" value="Unassembled WGS sequence"/>
</dbReference>
<evidence type="ECO:0000256" key="7">
    <source>
        <dbReference type="SAM" id="MobiDB-lite"/>
    </source>
</evidence>
<dbReference type="PROSITE" id="PS00745">
    <property type="entry name" value="RF_PROK_I"/>
    <property type="match status" value="1"/>
</dbReference>
<gene>
    <name evidence="5 9" type="primary">prfA</name>
    <name evidence="9" type="ORF">P9H32_14120</name>
</gene>